<dbReference type="Pfam" id="PF08448">
    <property type="entry name" value="PAS_4"/>
    <property type="match status" value="1"/>
</dbReference>
<dbReference type="NCBIfam" id="TIGR00229">
    <property type="entry name" value="sensory_box"/>
    <property type="match status" value="1"/>
</dbReference>
<dbReference type="EMBL" id="NQWI01000086">
    <property type="protein sequence ID" value="PDW02124.1"/>
    <property type="molecule type" value="Genomic_DNA"/>
</dbReference>
<dbReference type="InterPro" id="IPR000014">
    <property type="entry name" value="PAS"/>
</dbReference>
<keyword evidence="9" id="KW-0067">ATP-binding</keyword>
<keyword evidence="11 15" id="KW-0472">Membrane</keyword>
<keyword evidence="12" id="KW-0131">Cell cycle</keyword>
<dbReference type="InterPro" id="IPR036097">
    <property type="entry name" value="HisK_dim/P_sf"/>
</dbReference>
<dbReference type="CDD" id="cd00082">
    <property type="entry name" value="HisKA"/>
    <property type="match status" value="1"/>
</dbReference>
<dbReference type="Gene3D" id="3.30.450.20">
    <property type="entry name" value="PAS domain"/>
    <property type="match status" value="1"/>
</dbReference>
<evidence type="ECO:0000256" key="4">
    <source>
        <dbReference type="ARBA" id="ARBA00012438"/>
    </source>
</evidence>
<evidence type="ECO:0000313" key="18">
    <source>
        <dbReference type="Proteomes" id="UP000220527"/>
    </source>
</evidence>
<feature type="transmembrane region" description="Helical" evidence="15">
    <location>
        <begin position="150"/>
        <end position="168"/>
    </location>
</feature>
<keyword evidence="14" id="KW-0175">Coiled coil</keyword>
<dbReference type="Gene3D" id="1.10.287.130">
    <property type="match status" value="1"/>
</dbReference>
<keyword evidence="7" id="KW-0547">Nucleotide-binding</keyword>
<dbReference type="GO" id="GO:0000155">
    <property type="term" value="F:phosphorelay sensor kinase activity"/>
    <property type="evidence" value="ECO:0007669"/>
    <property type="project" value="InterPro"/>
</dbReference>
<dbReference type="Pfam" id="PF02518">
    <property type="entry name" value="HATPase_c"/>
    <property type="match status" value="1"/>
</dbReference>
<dbReference type="FunFam" id="1.10.287.130:FF:000038">
    <property type="entry name" value="Sensory transduction histidine kinase"/>
    <property type="match status" value="1"/>
</dbReference>
<dbReference type="PANTHER" id="PTHR43047">
    <property type="entry name" value="TWO-COMPONENT HISTIDINE PROTEIN KINASE"/>
    <property type="match status" value="1"/>
</dbReference>
<name>A0A2A6RG67_9CHLR</name>
<dbReference type="PRINTS" id="PR00344">
    <property type="entry name" value="BCTRLSENSOR"/>
</dbReference>
<feature type="transmembrane region" description="Helical" evidence="15">
    <location>
        <begin position="6"/>
        <end position="25"/>
    </location>
</feature>
<dbReference type="PANTHER" id="PTHR43047:SF63">
    <property type="entry name" value="HISTIDINE KINASE"/>
    <property type="match status" value="1"/>
</dbReference>
<evidence type="ECO:0000256" key="8">
    <source>
        <dbReference type="ARBA" id="ARBA00022777"/>
    </source>
</evidence>
<feature type="domain" description="Histidine kinase" evidence="16">
    <location>
        <begin position="403"/>
        <end position="630"/>
    </location>
</feature>
<evidence type="ECO:0000256" key="1">
    <source>
        <dbReference type="ARBA" id="ARBA00000085"/>
    </source>
</evidence>
<keyword evidence="6" id="KW-0808">Transferase</keyword>
<evidence type="ECO:0000256" key="3">
    <source>
        <dbReference type="ARBA" id="ARBA00006402"/>
    </source>
</evidence>
<dbReference type="InterPro" id="IPR005467">
    <property type="entry name" value="His_kinase_dom"/>
</dbReference>
<dbReference type="GO" id="GO:0005524">
    <property type="term" value="F:ATP binding"/>
    <property type="evidence" value="ECO:0007669"/>
    <property type="project" value="UniProtKB-KW"/>
</dbReference>
<evidence type="ECO:0000256" key="13">
    <source>
        <dbReference type="ARBA" id="ARBA00074306"/>
    </source>
</evidence>
<keyword evidence="8" id="KW-0418">Kinase</keyword>
<dbReference type="EC" id="2.7.13.3" evidence="4"/>
<keyword evidence="18" id="KW-1185">Reference proteome</keyword>
<evidence type="ECO:0000256" key="6">
    <source>
        <dbReference type="ARBA" id="ARBA00022679"/>
    </source>
</evidence>
<protein>
    <recommendedName>
        <fullName evidence="13">Circadian input-output histidine kinase CikA</fullName>
        <ecNumber evidence="4">2.7.13.3</ecNumber>
    </recommendedName>
</protein>
<dbReference type="FunFam" id="3.30.565.10:FF:000010">
    <property type="entry name" value="Sensor histidine kinase RcsC"/>
    <property type="match status" value="1"/>
</dbReference>
<proteinExistence type="inferred from homology"/>
<evidence type="ECO:0000256" key="2">
    <source>
        <dbReference type="ARBA" id="ARBA00004370"/>
    </source>
</evidence>
<dbReference type="Pfam" id="PF00512">
    <property type="entry name" value="HisKA"/>
    <property type="match status" value="1"/>
</dbReference>
<keyword evidence="5" id="KW-0597">Phosphoprotein</keyword>
<feature type="transmembrane region" description="Helical" evidence="15">
    <location>
        <begin position="65"/>
        <end position="86"/>
    </location>
</feature>
<dbReference type="InterPro" id="IPR003594">
    <property type="entry name" value="HATPase_dom"/>
</dbReference>
<sequence length="645" mass="71648">MQAPPYLLALLLTALLASLLIVVLWQRRRAPGAKPLGLLMGAVVWWTLTYMVSLVFTSIEAQLFWANMTYVGIVLIPVCWLAFALSYTGMQYYLQPRILALLLIMPLITIMMAWSNPLHGLFRSTIYQVSSGDVLILEAQLGPYFWLHTAYSYLLLLIGSILLLRNLLSLAPYYRGQAGGLLIGTATPWLGNAIYLSGLSPYPHLDLTPFALLISGVALTWDIIRFDLFGLVPIAYSTVFQSMQDCVLVLDEQGQIVDLNPSAALLLVHPPKTLIGQPFHQALPEAANVFDQCQQEDSKDAEIILHHEASVRSFDLQISSIRDRNADIKGHLLVLQESTKRKQAAAELRRQNEELHALAAENAQLYQAVQQELAERKQAEAALILAKESAEVANRAKSRFLANMSHELRTPLTAIIGYTDMVLLEAEEQGYPDIEPDLKAIRGAGQHLLRLINDILDLTRIEAEKFQLHLEHFSLAQLLHEVADTIMPLVVRNGNTISVEYPPDCGTMYADMTRVRQILLNIVGNATKFTERGQIRLQLVLDGTNGELPNEVSIISFVISDSGIGMLPEQQAKLFHDFVQVDDSSTRKYGGSGLGLAISYRLCKLMGGDILVESTFGQGSTFTVELPRHRQLSPAESHAVGQDRH</sequence>
<dbReference type="Gene3D" id="3.30.565.10">
    <property type="entry name" value="Histidine kinase-like ATPase, C-terminal domain"/>
    <property type="match status" value="1"/>
</dbReference>
<dbReference type="InterPro" id="IPR013656">
    <property type="entry name" value="PAS_4"/>
</dbReference>
<dbReference type="SUPFAM" id="SSF55785">
    <property type="entry name" value="PYP-like sensor domain (PAS domain)"/>
    <property type="match status" value="1"/>
</dbReference>
<dbReference type="Pfam" id="PF16927">
    <property type="entry name" value="HisKA_7TM"/>
    <property type="match status" value="1"/>
</dbReference>
<dbReference type="SMART" id="SM00091">
    <property type="entry name" value="PAS"/>
    <property type="match status" value="1"/>
</dbReference>
<evidence type="ECO:0000256" key="15">
    <source>
        <dbReference type="SAM" id="Phobius"/>
    </source>
</evidence>
<dbReference type="SMART" id="SM00388">
    <property type="entry name" value="HisKA"/>
    <property type="match status" value="1"/>
</dbReference>
<dbReference type="InterPro" id="IPR036890">
    <property type="entry name" value="HATPase_C_sf"/>
</dbReference>
<dbReference type="InterPro" id="IPR004358">
    <property type="entry name" value="Sig_transdc_His_kin-like_C"/>
</dbReference>
<accession>A0A2A6RG67</accession>
<keyword evidence="10" id="KW-0902">Two-component regulatory system</keyword>
<dbReference type="GO" id="GO:0009927">
    <property type="term" value="F:histidine phosphotransfer kinase activity"/>
    <property type="evidence" value="ECO:0007669"/>
    <property type="project" value="TreeGrafter"/>
</dbReference>
<keyword evidence="15" id="KW-1133">Transmembrane helix</keyword>
<evidence type="ECO:0000256" key="9">
    <source>
        <dbReference type="ARBA" id="ARBA00022840"/>
    </source>
</evidence>
<evidence type="ECO:0000256" key="14">
    <source>
        <dbReference type="SAM" id="Coils"/>
    </source>
</evidence>
<comment type="catalytic activity">
    <reaction evidence="1">
        <text>ATP + protein L-histidine = ADP + protein N-phospho-L-histidine.</text>
        <dbReference type="EC" id="2.7.13.3"/>
    </reaction>
</comment>
<comment type="similarity">
    <text evidence="3">In the N-terminal section; belongs to the phytochrome family.</text>
</comment>
<evidence type="ECO:0000259" key="16">
    <source>
        <dbReference type="PROSITE" id="PS50109"/>
    </source>
</evidence>
<organism evidence="17 18">
    <name type="scientific">Candidatus Viridilinea mediisalina</name>
    <dbReference type="NCBI Taxonomy" id="2024553"/>
    <lineage>
        <taxon>Bacteria</taxon>
        <taxon>Bacillati</taxon>
        <taxon>Chloroflexota</taxon>
        <taxon>Chloroflexia</taxon>
        <taxon>Chloroflexales</taxon>
        <taxon>Chloroflexineae</taxon>
        <taxon>Oscillochloridaceae</taxon>
        <taxon>Candidatus Viridilinea</taxon>
    </lineage>
</organism>
<evidence type="ECO:0000256" key="10">
    <source>
        <dbReference type="ARBA" id="ARBA00023012"/>
    </source>
</evidence>
<dbReference type="SMART" id="SM00387">
    <property type="entry name" value="HATPase_c"/>
    <property type="match status" value="1"/>
</dbReference>
<dbReference type="SUPFAM" id="SSF55874">
    <property type="entry name" value="ATPase domain of HSP90 chaperone/DNA topoisomerase II/histidine kinase"/>
    <property type="match status" value="1"/>
</dbReference>
<dbReference type="CDD" id="cd16922">
    <property type="entry name" value="HATPase_EvgS-ArcB-TorS-like"/>
    <property type="match status" value="1"/>
</dbReference>
<dbReference type="InterPro" id="IPR003661">
    <property type="entry name" value="HisK_dim/P_dom"/>
</dbReference>
<keyword evidence="15" id="KW-0812">Transmembrane</keyword>
<comment type="subcellular location">
    <subcellularLocation>
        <location evidence="2">Membrane</location>
    </subcellularLocation>
</comment>
<feature type="coiled-coil region" evidence="14">
    <location>
        <begin position="341"/>
        <end position="382"/>
    </location>
</feature>
<evidence type="ECO:0000313" key="17">
    <source>
        <dbReference type="EMBL" id="PDW02124.1"/>
    </source>
</evidence>
<dbReference type="InterPro" id="IPR031621">
    <property type="entry name" value="HisKA_7TM"/>
</dbReference>
<gene>
    <name evidence="17" type="ORF">CJ255_15535</name>
</gene>
<feature type="transmembrane region" description="Helical" evidence="15">
    <location>
        <begin position="98"/>
        <end position="115"/>
    </location>
</feature>
<dbReference type="PROSITE" id="PS50109">
    <property type="entry name" value="HIS_KIN"/>
    <property type="match status" value="1"/>
</dbReference>
<feature type="transmembrane region" description="Helical" evidence="15">
    <location>
        <begin position="180"/>
        <end position="198"/>
    </location>
</feature>
<comment type="caution">
    <text evidence="17">The sequence shown here is derived from an EMBL/GenBank/DDBJ whole genome shotgun (WGS) entry which is preliminary data.</text>
</comment>
<reference evidence="18" key="1">
    <citation type="submission" date="2017-08" db="EMBL/GenBank/DDBJ databases">
        <authorList>
            <person name="Grouzdev D.S."/>
            <person name="Gaisin V.A."/>
            <person name="Rysina M.S."/>
            <person name="Gorlenko V.M."/>
        </authorList>
    </citation>
    <scope>NUCLEOTIDE SEQUENCE [LARGE SCALE GENOMIC DNA]</scope>
    <source>
        <strain evidence="18">Kir15-3F</strain>
    </source>
</reference>
<dbReference type="OrthoDB" id="139058at2"/>
<dbReference type="GO" id="GO:0005886">
    <property type="term" value="C:plasma membrane"/>
    <property type="evidence" value="ECO:0007669"/>
    <property type="project" value="TreeGrafter"/>
</dbReference>
<evidence type="ECO:0000256" key="12">
    <source>
        <dbReference type="ARBA" id="ARBA00023306"/>
    </source>
</evidence>
<dbReference type="SUPFAM" id="SSF47384">
    <property type="entry name" value="Homodimeric domain of signal transducing histidine kinase"/>
    <property type="match status" value="1"/>
</dbReference>
<evidence type="ECO:0000256" key="5">
    <source>
        <dbReference type="ARBA" id="ARBA00022553"/>
    </source>
</evidence>
<dbReference type="InterPro" id="IPR035965">
    <property type="entry name" value="PAS-like_dom_sf"/>
</dbReference>
<dbReference type="AlphaFoldDB" id="A0A2A6RG67"/>
<dbReference type="RefSeq" id="WP_097645013.1">
    <property type="nucleotide sequence ID" value="NZ_NQWI01000086.1"/>
</dbReference>
<dbReference type="CDD" id="cd00130">
    <property type="entry name" value="PAS"/>
    <property type="match status" value="1"/>
</dbReference>
<evidence type="ECO:0000256" key="11">
    <source>
        <dbReference type="ARBA" id="ARBA00023136"/>
    </source>
</evidence>
<dbReference type="Proteomes" id="UP000220527">
    <property type="component" value="Unassembled WGS sequence"/>
</dbReference>
<feature type="transmembrane region" description="Helical" evidence="15">
    <location>
        <begin position="37"/>
        <end position="59"/>
    </location>
</feature>
<evidence type="ECO:0000256" key="7">
    <source>
        <dbReference type="ARBA" id="ARBA00022741"/>
    </source>
</evidence>